<feature type="domain" description="Reverse transcriptase" evidence="2">
    <location>
        <begin position="1"/>
        <end position="204"/>
    </location>
</feature>
<dbReference type="Proteomes" id="UP001054889">
    <property type="component" value="Unassembled WGS sequence"/>
</dbReference>
<protein>
    <recommendedName>
        <fullName evidence="2">Reverse transcriptase domain-containing protein</fullName>
    </recommendedName>
</protein>
<dbReference type="InterPro" id="IPR043128">
    <property type="entry name" value="Rev_trsase/Diguanyl_cyclase"/>
</dbReference>
<dbReference type="PANTHER" id="PTHR44586">
    <property type="entry name" value="F-BOX DOMAIN CONTAINING PROTEIN, EXPRESSED"/>
    <property type="match status" value="1"/>
</dbReference>
<organism evidence="3 4">
    <name type="scientific">Eleusine coracana subsp. coracana</name>
    <dbReference type="NCBI Taxonomy" id="191504"/>
    <lineage>
        <taxon>Eukaryota</taxon>
        <taxon>Viridiplantae</taxon>
        <taxon>Streptophyta</taxon>
        <taxon>Embryophyta</taxon>
        <taxon>Tracheophyta</taxon>
        <taxon>Spermatophyta</taxon>
        <taxon>Magnoliopsida</taxon>
        <taxon>Liliopsida</taxon>
        <taxon>Poales</taxon>
        <taxon>Poaceae</taxon>
        <taxon>PACMAD clade</taxon>
        <taxon>Chloridoideae</taxon>
        <taxon>Cynodonteae</taxon>
        <taxon>Eleusininae</taxon>
        <taxon>Eleusine</taxon>
    </lineage>
</organism>
<accession>A0AAV5BQQ9</accession>
<feature type="region of interest" description="Disordered" evidence="1">
    <location>
        <begin position="453"/>
        <end position="481"/>
    </location>
</feature>
<evidence type="ECO:0000256" key="1">
    <source>
        <dbReference type="SAM" id="MobiDB-lite"/>
    </source>
</evidence>
<dbReference type="PANTHER" id="PTHR44586:SF16">
    <property type="entry name" value="OS03G0802100 PROTEIN"/>
    <property type="match status" value="1"/>
</dbReference>
<sequence length="574" mass="65194">MARIRERKTRDINQIKCIKDGVDQLLVRDEEIKDRWREYFDKLFNGEEEGPILELDDSFDDNNRRFVRRIQETEIEEALKRMKSGKAMGPDGIPIEDYTKDSALSPYLFALVMDEVTREIQSDVPWCMLFADDVVLVDESRDGVNRKLELWRHTLECKGFRLSRAKTEYMMCEFSVTRHEDGDVSLNGQFGGQEGYISLFRIDVAKRTVTSMKMLGIEFQPAGLKWRQASGVLCDKRVPQKLKVLSPSPKYECPAKQSQLRHCYKLTLPEPEIRSRFLIGSSNGWLVTVDDRSEMHVVNPITGEQIALPSVITMEHVKPIFNKSEAIQESEYSYHTATKARYTPSIFSLSELREHFHYKAFVFPVTSKGSYIVVLIHNPVHQLSFARVGDDKWTWLPPHTDYEDCNYKDGLLYAVSKAGEIHAFDITGPVITMKMIMKMEHDTEFENILEKWHSPTGSEAKSRRLDTVNQGKKRKPQSTVPSLRTRVPMALDSLSPSNGGLPAKLRGPPVPASSLACARLLRTTGARLHLLCPAPESCVREATVICVGDGGQRALELSRGRGEPRALPYTVRGA</sequence>
<keyword evidence="4" id="KW-1185">Reference proteome</keyword>
<dbReference type="Gene3D" id="3.30.70.270">
    <property type="match status" value="1"/>
</dbReference>
<dbReference type="InterPro" id="IPR005174">
    <property type="entry name" value="KIB1-4_b-propeller"/>
</dbReference>
<gene>
    <name evidence="3" type="primary">ga04593</name>
    <name evidence="3" type="ORF">PR202_ga04593</name>
</gene>
<proteinExistence type="predicted"/>
<dbReference type="PROSITE" id="PS50878">
    <property type="entry name" value="RT_POL"/>
    <property type="match status" value="1"/>
</dbReference>
<dbReference type="InterPro" id="IPR000477">
    <property type="entry name" value="RT_dom"/>
</dbReference>
<dbReference type="AlphaFoldDB" id="A0AAV5BQQ9"/>
<dbReference type="Pfam" id="PF00078">
    <property type="entry name" value="RVT_1"/>
    <property type="match status" value="1"/>
</dbReference>
<comment type="caution">
    <text evidence="3">The sequence shown here is derived from an EMBL/GenBank/DDBJ whole genome shotgun (WGS) entry which is preliminary data.</text>
</comment>
<dbReference type="Pfam" id="PF03478">
    <property type="entry name" value="Beta-prop_KIB1-4"/>
    <property type="match status" value="1"/>
</dbReference>
<reference evidence="3" key="1">
    <citation type="journal article" date="2018" name="DNA Res.">
        <title>Multiple hybrid de novo genome assembly of finger millet, an orphan allotetraploid crop.</title>
        <authorList>
            <person name="Hatakeyama M."/>
            <person name="Aluri S."/>
            <person name="Balachadran M.T."/>
            <person name="Sivarajan S.R."/>
            <person name="Patrignani A."/>
            <person name="Gruter S."/>
            <person name="Poveda L."/>
            <person name="Shimizu-Inatsugi R."/>
            <person name="Baeten J."/>
            <person name="Francoijs K.J."/>
            <person name="Nataraja K.N."/>
            <person name="Reddy Y.A.N."/>
            <person name="Phadnis S."/>
            <person name="Ravikumar R.L."/>
            <person name="Schlapbach R."/>
            <person name="Sreeman S.M."/>
            <person name="Shimizu K.K."/>
        </authorList>
    </citation>
    <scope>NUCLEOTIDE SEQUENCE</scope>
</reference>
<reference evidence="3" key="2">
    <citation type="submission" date="2021-12" db="EMBL/GenBank/DDBJ databases">
        <title>Resequencing data analysis of finger millet.</title>
        <authorList>
            <person name="Hatakeyama M."/>
            <person name="Aluri S."/>
            <person name="Balachadran M.T."/>
            <person name="Sivarajan S.R."/>
            <person name="Poveda L."/>
            <person name="Shimizu-Inatsugi R."/>
            <person name="Schlapbach R."/>
            <person name="Sreeman S.M."/>
            <person name="Shimizu K.K."/>
        </authorList>
    </citation>
    <scope>NUCLEOTIDE SEQUENCE</scope>
</reference>
<evidence type="ECO:0000313" key="4">
    <source>
        <dbReference type="Proteomes" id="UP001054889"/>
    </source>
</evidence>
<evidence type="ECO:0000313" key="3">
    <source>
        <dbReference type="EMBL" id="GJM88521.1"/>
    </source>
</evidence>
<evidence type="ECO:0000259" key="2">
    <source>
        <dbReference type="PROSITE" id="PS50878"/>
    </source>
</evidence>
<name>A0AAV5BQQ9_ELECO</name>
<dbReference type="EMBL" id="BQKI01000002">
    <property type="protein sequence ID" value="GJM88521.1"/>
    <property type="molecule type" value="Genomic_DNA"/>
</dbReference>